<keyword evidence="2" id="KW-0812">Transmembrane</keyword>
<dbReference type="GO" id="GO:0005737">
    <property type="term" value="C:cytoplasm"/>
    <property type="evidence" value="ECO:0007669"/>
    <property type="project" value="TreeGrafter"/>
</dbReference>
<feature type="transmembrane region" description="Helical" evidence="2">
    <location>
        <begin position="622"/>
        <end position="642"/>
    </location>
</feature>
<feature type="region of interest" description="Disordered" evidence="1">
    <location>
        <begin position="679"/>
        <end position="705"/>
    </location>
</feature>
<keyword evidence="3" id="KW-1185">Reference proteome</keyword>
<organism evidence="3 4">
    <name type="scientific">Mustela putorius furo</name>
    <name type="common">European domestic ferret</name>
    <name type="synonym">Mustela furo</name>
    <dbReference type="NCBI Taxonomy" id="9669"/>
    <lineage>
        <taxon>Eukaryota</taxon>
        <taxon>Metazoa</taxon>
        <taxon>Chordata</taxon>
        <taxon>Craniata</taxon>
        <taxon>Vertebrata</taxon>
        <taxon>Euteleostomi</taxon>
        <taxon>Mammalia</taxon>
        <taxon>Eutheria</taxon>
        <taxon>Laurasiatheria</taxon>
        <taxon>Carnivora</taxon>
        <taxon>Caniformia</taxon>
        <taxon>Musteloidea</taxon>
        <taxon>Mustelidae</taxon>
        <taxon>Mustelinae</taxon>
        <taxon>Mustela</taxon>
    </lineage>
</organism>
<protein>
    <submittedName>
        <fullName evidence="4">Tumor protein p53-inducible protein 13 isoform X1</fullName>
    </submittedName>
</protein>
<evidence type="ECO:0000256" key="2">
    <source>
        <dbReference type="SAM" id="Phobius"/>
    </source>
</evidence>
<dbReference type="AlphaFoldDB" id="A0A8U0RMG5"/>
<feature type="compositionally biased region" description="Low complexity" evidence="1">
    <location>
        <begin position="599"/>
        <end position="615"/>
    </location>
</feature>
<dbReference type="CTD" id="90313"/>
<evidence type="ECO:0000313" key="3">
    <source>
        <dbReference type="Proteomes" id="UP000000715"/>
    </source>
</evidence>
<dbReference type="OrthoDB" id="5960270at2759"/>
<keyword evidence="2" id="KW-1133">Transmembrane helix</keyword>
<evidence type="ECO:0000256" key="1">
    <source>
        <dbReference type="SAM" id="MobiDB-lite"/>
    </source>
</evidence>
<feature type="compositionally biased region" description="Basic residues" evidence="1">
    <location>
        <begin position="679"/>
        <end position="689"/>
    </location>
</feature>
<dbReference type="PANTHER" id="PTHR34179">
    <property type="entry name" value="TUMOR PROTEIN P53-INDUCIBLE PROTEIN 13"/>
    <property type="match status" value="1"/>
</dbReference>
<keyword evidence="2" id="KW-0472">Membrane</keyword>
<feature type="region of interest" description="Disordered" evidence="1">
    <location>
        <begin position="523"/>
        <end position="616"/>
    </location>
</feature>
<sequence length="705" mass="74904">MSLGLFSAKASPVTLEVDCSPFGDFLKAQTLIRKHSGQTVLIASRTLFADSTSRGLSGKRLPLPLLTGGAGLFLRQPKTPTPPTSLPVCGFRHPPAEGHLLEEQEAPLVGPGQAGLKPLAAAQHRRDAGGAGHIAGRAALAQLQVLLTCLKRVCRRSVPPEPLAALGSHFPPFVPLHDPTQAAGRGDAMGRKRGRRRDSPRVWQHGPLRPGILHKTFPASSLGRVRAKSAVVGGPWRGGGGARVARSCGGGARRGLGARAWSVGARGLGVGVGVGAGRRARAPGFYVGIGAVRGATQGRALPGLPRGRQLPGRAGMAPPPPSPQLLLLATLAGLLGPSEVVAEPEEEVGARCPEGLWPLPPQVSPRVTYERRSRWQAEDVRFFYHPCAHPWLKLQLALLAHVCVAQPSLAADPSLTQERPLVLAAWGVVLEMAWIEPARAAHLLKRRWRRRQRKKAWLCSDELSGSLVPRPGRGRLCWRGCVQAPALAFTLWSWQPPGAEEATGGPRHLSPGGAKRRGLRAALGLRPTPSGPRFSSTSLQSQGPRQPMLAARAAGDEAPSVPTPPVLSEGLGRNVSSRLEAPVPKGQSSSGSCTCPGEASPAPRAAVPPQVARGPTPRTEEAAWAAMALTFLLVLLTLATLCTRLHRNFRRGDSIYWEPTADSQDTVAAVLKRRLLMPPRRVKRSRRRPLLPPTPDSGPDGDSSD</sequence>
<reference evidence="4" key="1">
    <citation type="submission" date="2025-08" db="UniProtKB">
        <authorList>
            <consortium name="RefSeq"/>
        </authorList>
    </citation>
    <scope>IDENTIFICATION</scope>
    <source>
        <tissue evidence="4">Brain</tissue>
    </source>
</reference>
<dbReference type="Proteomes" id="UP000000715">
    <property type="component" value="Unplaced"/>
</dbReference>
<dbReference type="GeneID" id="101673917"/>
<dbReference type="RefSeq" id="XP_044925891.1">
    <property type="nucleotide sequence ID" value="XM_045069956.1"/>
</dbReference>
<gene>
    <name evidence="4" type="primary">TP53I13</name>
</gene>
<dbReference type="PANTHER" id="PTHR34179:SF1">
    <property type="entry name" value="TUMOR PROTEIN P53-INDUCIBLE PROTEIN 13"/>
    <property type="match status" value="1"/>
</dbReference>
<accession>A0A8U0RMG5</accession>
<name>A0A8U0RMG5_MUSPF</name>
<feature type="region of interest" description="Disordered" evidence="1">
    <location>
        <begin position="180"/>
        <end position="210"/>
    </location>
</feature>
<proteinExistence type="predicted"/>
<feature type="compositionally biased region" description="Polar residues" evidence="1">
    <location>
        <begin position="533"/>
        <end position="544"/>
    </location>
</feature>
<evidence type="ECO:0000313" key="4">
    <source>
        <dbReference type="RefSeq" id="XP_044925891.1"/>
    </source>
</evidence>